<dbReference type="AlphaFoldDB" id="E3RZ82"/>
<feature type="transmembrane region" description="Helical" evidence="13">
    <location>
        <begin position="1007"/>
        <end position="1027"/>
    </location>
</feature>
<dbReference type="Pfam" id="PF03198">
    <property type="entry name" value="Glyco_hydro_72"/>
    <property type="match status" value="1"/>
</dbReference>
<keyword evidence="9 13" id="KW-0472">Membrane</keyword>
<feature type="transmembrane region" description="Helical" evidence="13">
    <location>
        <begin position="640"/>
        <end position="664"/>
    </location>
</feature>
<dbReference type="eggNOG" id="KOG0253">
    <property type="taxonomic scope" value="Eukaryota"/>
</dbReference>
<keyword evidence="6 13" id="KW-0812">Transmembrane</keyword>
<feature type="transmembrane region" description="Helical" evidence="13">
    <location>
        <begin position="591"/>
        <end position="610"/>
    </location>
</feature>
<keyword evidence="17" id="KW-1185">Reference proteome</keyword>
<dbReference type="InterPro" id="IPR004886">
    <property type="entry name" value="Glucanosyltransferase"/>
</dbReference>
<feature type="transmembrane region" description="Helical" evidence="13">
    <location>
        <begin position="918"/>
        <end position="935"/>
    </location>
</feature>
<dbReference type="InterPro" id="IPR036259">
    <property type="entry name" value="MFS_trans_sf"/>
</dbReference>
<dbReference type="InterPro" id="IPR005828">
    <property type="entry name" value="MFS_sugar_transport-like"/>
</dbReference>
<reference evidence="16 17" key="1">
    <citation type="journal article" date="2010" name="Genome Biol.">
        <title>A first genome assembly of the barley fungal pathogen Pyrenophora teres f. teres.</title>
        <authorList>
            <person name="Ellwood S.R."/>
            <person name="Liu Z."/>
            <person name="Syme R.A."/>
            <person name="Lai Z."/>
            <person name="Hane J.K."/>
            <person name="Keiper F."/>
            <person name="Moffat C.S."/>
            <person name="Oliver R.P."/>
            <person name="Friesen T.L."/>
        </authorList>
    </citation>
    <scope>NUCLEOTIDE SEQUENCE [LARGE SCALE GENOMIC DNA]</scope>
    <source>
        <strain evidence="16 17">0-1</strain>
    </source>
</reference>
<feature type="transmembrane region" description="Helical" evidence="13">
    <location>
        <begin position="676"/>
        <end position="697"/>
    </location>
</feature>
<dbReference type="PROSITE" id="PS50850">
    <property type="entry name" value="MFS"/>
    <property type="match status" value="1"/>
</dbReference>
<proteinExistence type="inferred from homology"/>
<dbReference type="PANTHER" id="PTHR31468">
    <property type="entry name" value="1,3-BETA-GLUCANOSYLTRANSFERASE GAS1"/>
    <property type="match status" value="1"/>
</dbReference>
<comment type="subcellular location">
    <subcellularLocation>
        <location evidence="2">Cell membrane</location>
        <topology evidence="2">Lipid-anchor</topology>
        <topology evidence="2">GPI-anchor</topology>
    </subcellularLocation>
    <subcellularLocation>
        <location evidence="1">Membrane</location>
        <topology evidence="1">Multi-pass membrane protein</topology>
    </subcellularLocation>
</comment>
<feature type="transmembrane region" description="Helical" evidence="13">
    <location>
        <begin position="842"/>
        <end position="872"/>
    </location>
</feature>
<dbReference type="SUPFAM" id="SSF51445">
    <property type="entry name" value="(Trans)glycosidases"/>
    <property type="match status" value="1"/>
</dbReference>
<feature type="domain" description="Major facilitator superfamily (MFS) profile" evidence="15">
    <location>
        <begin position="552"/>
        <end position="1030"/>
    </location>
</feature>
<dbReference type="GO" id="GO:0042124">
    <property type="term" value="F:1,3-beta-glucanosyltransferase activity"/>
    <property type="evidence" value="ECO:0007669"/>
    <property type="project" value="TreeGrafter"/>
</dbReference>
<evidence type="ECO:0000259" key="15">
    <source>
        <dbReference type="PROSITE" id="PS50850"/>
    </source>
</evidence>
<dbReference type="Gene3D" id="3.20.20.80">
    <property type="entry name" value="Glycosidases"/>
    <property type="match status" value="1"/>
</dbReference>
<dbReference type="Gene3D" id="1.20.1250.20">
    <property type="entry name" value="MFS general substrate transporter like domains"/>
    <property type="match status" value="1"/>
</dbReference>
<dbReference type="CDD" id="cd17316">
    <property type="entry name" value="MFS_SV2_like"/>
    <property type="match status" value="1"/>
</dbReference>
<evidence type="ECO:0000256" key="6">
    <source>
        <dbReference type="ARBA" id="ARBA00022692"/>
    </source>
</evidence>
<dbReference type="GO" id="GO:0022857">
    <property type="term" value="F:transmembrane transporter activity"/>
    <property type="evidence" value="ECO:0007669"/>
    <property type="project" value="InterPro"/>
</dbReference>
<evidence type="ECO:0000256" key="4">
    <source>
        <dbReference type="ARBA" id="ARBA00022622"/>
    </source>
</evidence>
<evidence type="ECO:0000256" key="8">
    <source>
        <dbReference type="ARBA" id="ARBA00022989"/>
    </source>
</evidence>
<dbReference type="InterPro" id="IPR020846">
    <property type="entry name" value="MFS_dom"/>
</dbReference>
<organism evidence="17">
    <name type="scientific">Pyrenophora teres f. teres (strain 0-1)</name>
    <name type="common">Barley net blotch fungus</name>
    <name type="synonym">Drechslera teres f. teres</name>
    <dbReference type="NCBI Taxonomy" id="861557"/>
    <lineage>
        <taxon>Eukaryota</taxon>
        <taxon>Fungi</taxon>
        <taxon>Dikarya</taxon>
        <taxon>Ascomycota</taxon>
        <taxon>Pezizomycotina</taxon>
        <taxon>Dothideomycetes</taxon>
        <taxon>Pleosporomycetidae</taxon>
        <taxon>Pleosporales</taxon>
        <taxon>Pleosporineae</taxon>
        <taxon>Pleosporaceae</taxon>
        <taxon>Pyrenophora</taxon>
    </lineage>
</organism>
<evidence type="ECO:0000256" key="10">
    <source>
        <dbReference type="ARBA" id="ARBA00023180"/>
    </source>
</evidence>
<evidence type="ECO:0000256" key="14">
    <source>
        <dbReference type="SAM" id="SignalP"/>
    </source>
</evidence>
<feature type="transmembrane region" description="Helical" evidence="13">
    <location>
        <begin position="892"/>
        <end position="911"/>
    </location>
</feature>
<dbReference type="InterPro" id="IPR017853">
    <property type="entry name" value="GH"/>
</dbReference>
<dbReference type="GO" id="GO:0098552">
    <property type="term" value="C:side of membrane"/>
    <property type="evidence" value="ECO:0007669"/>
    <property type="project" value="UniProtKB-KW"/>
</dbReference>
<keyword evidence="5" id="KW-0808">Transferase</keyword>
<dbReference type="HOGENOM" id="CLU_293571_0_0_1"/>
<accession>E3RZ82</accession>
<feature type="compositionally biased region" description="Polar residues" evidence="12">
    <location>
        <begin position="447"/>
        <end position="461"/>
    </location>
</feature>
<dbReference type="SUPFAM" id="SSF103473">
    <property type="entry name" value="MFS general substrate transporter"/>
    <property type="match status" value="1"/>
</dbReference>
<dbReference type="FunFam" id="3.20.20.80:FF:000032">
    <property type="entry name" value="1,3-beta-glucanosyltransferase"/>
    <property type="match status" value="1"/>
</dbReference>
<evidence type="ECO:0000256" key="5">
    <source>
        <dbReference type="ARBA" id="ARBA00022679"/>
    </source>
</evidence>
<dbReference type="GO" id="GO:0071970">
    <property type="term" value="P:fungal-type cell wall (1-&gt;3)-beta-D-glucan biosynthetic process"/>
    <property type="evidence" value="ECO:0007669"/>
    <property type="project" value="TreeGrafter"/>
</dbReference>
<keyword evidence="10" id="KW-0325">Glycoprotein</keyword>
<evidence type="ECO:0000256" key="3">
    <source>
        <dbReference type="ARBA" id="ARBA00007528"/>
    </source>
</evidence>
<evidence type="ECO:0000256" key="1">
    <source>
        <dbReference type="ARBA" id="ARBA00004141"/>
    </source>
</evidence>
<dbReference type="PANTHER" id="PTHR31468:SF4">
    <property type="entry name" value="1,3-BETA-GLUCANOSYLTRANSFERASE GAS3-RELATED"/>
    <property type="match status" value="1"/>
</dbReference>
<dbReference type="KEGG" id="pte:PTT_14934"/>
<dbReference type="GO" id="GO:0005886">
    <property type="term" value="C:plasma membrane"/>
    <property type="evidence" value="ECO:0007669"/>
    <property type="project" value="UniProtKB-SubCell"/>
</dbReference>
<name>E3RZ82_PYRTT</name>
<feature type="chain" id="PRO_5040978800" description="Major facilitator superfamily (MFS) profile domain-containing protein" evidence="14">
    <location>
        <begin position="22"/>
        <end position="1035"/>
    </location>
</feature>
<evidence type="ECO:0000256" key="13">
    <source>
        <dbReference type="SAM" id="Phobius"/>
    </source>
</evidence>
<evidence type="ECO:0000256" key="9">
    <source>
        <dbReference type="ARBA" id="ARBA00023136"/>
    </source>
</evidence>
<gene>
    <name evidence="16" type="ORF">PTT_14934</name>
</gene>
<feature type="transmembrane region" description="Helical" evidence="13">
    <location>
        <begin position="731"/>
        <end position="750"/>
    </location>
</feature>
<feature type="signal peptide" evidence="14">
    <location>
        <begin position="1"/>
        <end position="21"/>
    </location>
</feature>
<evidence type="ECO:0000313" key="17">
    <source>
        <dbReference type="Proteomes" id="UP000001067"/>
    </source>
</evidence>
<feature type="transmembrane region" description="Helical" evidence="13">
    <location>
        <begin position="617"/>
        <end position="634"/>
    </location>
</feature>
<evidence type="ECO:0000256" key="12">
    <source>
        <dbReference type="SAM" id="MobiDB-lite"/>
    </source>
</evidence>
<evidence type="ECO:0000313" key="16">
    <source>
        <dbReference type="EMBL" id="EFQ88973.1"/>
    </source>
</evidence>
<dbReference type="EMBL" id="GL536034">
    <property type="protein sequence ID" value="EFQ88973.1"/>
    <property type="molecule type" value="Genomic_DNA"/>
</dbReference>
<evidence type="ECO:0000256" key="7">
    <source>
        <dbReference type="ARBA" id="ARBA00022729"/>
    </source>
</evidence>
<feature type="compositionally biased region" description="Low complexity" evidence="12">
    <location>
        <begin position="426"/>
        <end position="446"/>
    </location>
</feature>
<keyword evidence="4" id="KW-0336">GPI-anchor</keyword>
<dbReference type="GO" id="GO:0031505">
    <property type="term" value="P:fungal-type cell wall organization"/>
    <property type="evidence" value="ECO:0007669"/>
    <property type="project" value="TreeGrafter"/>
</dbReference>
<evidence type="ECO:0000256" key="2">
    <source>
        <dbReference type="ARBA" id="ARBA00004609"/>
    </source>
</evidence>
<keyword evidence="11" id="KW-0449">Lipoprotein</keyword>
<protein>
    <recommendedName>
        <fullName evidence="15">Major facilitator superfamily (MFS) profile domain-containing protein</fullName>
    </recommendedName>
</protein>
<dbReference type="OrthoDB" id="4139357at2759"/>
<comment type="similarity">
    <text evidence="3">Belongs to the glycosyl hydrolase 72 family.</text>
</comment>
<keyword evidence="7 14" id="KW-0732">Signal</keyword>
<evidence type="ECO:0000256" key="11">
    <source>
        <dbReference type="ARBA" id="ARBA00023288"/>
    </source>
</evidence>
<feature type="region of interest" description="Disordered" evidence="12">
    <location>
        <begin position="419"/>
        <end position="465"/>
    </location>
</feature>
<sequence length="1035" mass="112704">MPSLTRAIALLPALFATVAKAVHPVVVRGQDFIDTVTNKRLMIVGVDYQPGGQGAYQPTNSQDALTDGRVCLRDAVLMQKLGVNTIRVYNLDPSLDHSMCASIFNAAGIYMILDVNSPLPGESINRLEPWTSYNSDYLNRAFGIIENFMGFSNTLGFFSANEVINDLSTAEHNPQYIRAVQRDMKNYIAKHSKRSIPVGYSAADVREILQDTWAYMQCIDNDDNSSSDFFGLNSYSWCNGDNYQTSGYDGLVTMFNGSAIPVFYSEYGCNRVMPRLFDEVQALYGPDMRALSGGLVYEFSAESANYGLVQINQDGSVKLLADYDNLQSQYNKLDLSALESANPQFTSIKAPDCSASLISAQDFSKNFTIPAICPGCQALIDNGIENPKRGAFVKVDNKQVSQKVYGSNGQQVNELTLNVVSNDGSNTPGGDNTTPSGTGSSNSKPSQTGNEASPSQTTKGSASRVGVEMDANLSHRNQAHLSDEDKIPIENSHSKVEIPIYNDVERVDQTDLSFAAILRGTAANPLNTFEKKAALINVEIDKFGMGKYQICIWFLCGFGYFLDLAWSQGVGLIASAIYQEMGVLDKDAGNIFAIANAGLAVGALGFGLAVDIIGRKWAFNLTCLITSVFGLLLAAPKYNYPAICAIYFLASLGLGGNIPIDATITLEFLPHNRRFLVALLSMWQPVGVAIASCIAYGTTAKWRCDPSLKSCHDVSPGTECCTVDSNMGWRYTVIVLGTMTLAVFFIRYFIFTFHESPKFLLARGREAEAIEILHKIAKYNKQPPPTLTLEMFAAIDEASSNAMSATQGTVEDPQGTAATTKKVVSGFGTELTRLKGIFTNRLSAFIFVLLTITYMGDYWSFNLAGSFLPIILLRNNVDSGRGSVSDTYEQYLIIYFPGIIGAVLALVSIQLPLVGRKWSLVFSAICQGISMAMYTQVSTTAAYVGLNALEYIMQTYFNAVLYASAPELFDTVYRGSVSGMLSCMGRLAGIVAPYAGAQFLAEESSGILWLGAGGIWLSALLMCFLPVEMKNRQMF</sequence>
<dbReference type="Proteomes" id="UP000001067">
    <property type="component" value="Unassembled WGS sequence"/>
</dbReference>
<keyword evidence="8 13" id="KW-1133">Transmembrane helix</keyword>
<dbReference type="Pfam" id="PF00083">
    <property type="entry name" value="Sugar_tr"/>
    <property type="match status" value="1"/>
</dbReference>